<name>A0A081B7X7_9HYPH</name>
<dbReference type="STRING" id="1333998.M2A_0644"/>
<organism evidence="2 3">
    <name type="scientific">Tepidicaulis marinus</name>
    <dbReference type="NCBI Taxonomy" id="1333998"/>
    <lineage>
        <taxon>Bacteria</taxon>
        <taxon>Pseudomonadati</taxon>
        <taxon>Pseudomonadota</taxon>
        <taxon>Alphaproteobacteria</taxon>
        <taxon>Hyphomicrobiales</taxon>
        <taxon>Parvibaculaceae</taxon>
        <taxon>Tepidicaulis</taxon>
    </lineage>
</organism>
<dbReference type="EMBL" id="BBIO01000002">
    <property type="protein sequence ID" value="GAK44145.1"/>
    <property type="molecule type" value="Genomic_DNA"/>
</dbReference>
<gene>
    <name evidence="2" type="ORF">M2A_0644</name>
</gene>
<evidence type="ECO:0000313" key="2">
    <source>
        <dbReference type="EMBL" id="GAK44145.1"/>
    </source>
</evidence>
<evidence type="ECO:0000313" key="3">
    <source>
        <dbReference type="Proteomes" id="UP000028702"/>
    </source>
</evidence>
<keyword evidence="1" id="KW-0472">Membrane</keyword>
<dbReference type="Proteomes" id="UP000028702">
    <property type="component" value="Unassembled WGS sequence"/>
</dbReference>
<evidence type="ECO:0000256" key="1">
    <source>
        <dbReference type="SAM" id="Phobius"/>
    </source>
</evidence>
<comment type="caution">
    <text evidence="2">The sequence shown here is derived from an EMBL/GenBank/DDBJ whole genome shotgun (WGS) entry which is preliminary data.</text>
</comment>
<accession>A0A081B7X7</accession>
<proteinExistence type="predicted"/>
<keyword evidence="3" id="KW-1185">Reference proteome</keyword>
<protein>
    <submittedName>
        <fullName evidence="2">Conserved protein</fullName>
    </submittedName>
</protein>
<dbReference type="AlphaFoldDB" id="A0A081B7X7"/>
<keyword evidence="1" id="KW-1133">Transmembrane helix</keyword>
<dbReference type="eggNOG" id="ENOG502ZFSN">
    <property type="taxonomic scope" value="Bacteria"/>
</dbReference>
<reference evidence="2 3" key="1">
    <citation type="submission" date="2014-07" db="EMBL/GenBank/DDBJ databases">
        <title>Tepidicaulis marinum gen. nov., sp. nov., a novel marine bacterium denitrifying nitrate to nitrous oxide strictly under microaerobic conditions.</title>
        <authorList>
            <person name="Takeuchi M."/>
            <person name="Yamagishi T."/>
            <person name="Kamagata Y."/>
            <person name="Oshima K."/>
            <person name="Hattori M."/>
            <person name="Katayama T."/>
            <person name="Hanada S."/>
            <person name="Tamaki H."/>
            <person name="Marumo K."/>
            <person name="Maeda H."/>
            <person name="Nedachi M."/>
            <person name="Iwasaki W."/>
            <person name="Suwa Y."/>
            <person name="Sakata S."/>
        </authorList>
    </citation>
    <scope>NUCLEOTIDE SEQUENCE [LARGE SCALE GENOMIC DNA]</scope>
    <source>
        <strain evidence="2 3">MA2</strain>
    </source>
</reference>
<keyword evidence="1" id="KW-0812">Transmembrane</keyword>
<dbReference type="RefSeq" id="WP_045442840.1">
    <property type="nucleotide sequence ID" value="NZ_BBIO01000002.1"/>
</dbReference>
<feature type="transmembrane region" description="Helical" evidence="1">
    <location>
        <begin position="20"/>
        <end position="40"/>
    </location>
</feature>
<sequence length="161" mass="18303">MALPDWLKPGRGLPAAVRTSLITIAAVLALGYFLQFAGLYEAEDKLTATLEAGSLQDGIVPLTVTLRLNNHDEEGVLYEAENPCNVFRWILLDPERAFVQSEAEENCPDVHMEQYIKPKHYLEQSYTLEIDARRLKTGESYVLQMRFWGEEIRKDVPPLLP</sequence>